<feature type="transmembrane region" description="Helical" evidence="1">
    <location>
        <begin position="46"/>
        <end position="67"/>
    </location>
</feature>
<keyword evidence="3" id="KW-1185">Reference proteome</keyword>
<dbReference type="KEGG" id="mgly:NCTC10194_00130"/>
<dbReference type="AlphaFoldDB" id="A0A449AUD9"/>
<evidence type="ECO:0000256" key="1">
    <source>
        <dbReference type="SAM" id="Phobius"/>
    </source>
</evidence>
<dbReference type="EMBL" id="LR215024">
    <property type="protein sequence ID" value="VEU70139.1"/>
    <property type="molecule type" value="Genomic_DNA"/>
</dbReference>
<evidence type="ECO:0000313" key="3">
    <source>
        <dbReference type="Proteomes" id="UP000290815"/>
    </source>
</evidence>
<gene>
    <name evidence="2" type="ORF">NCTC10194_00130</name>
</gene>
<keyword evidence="1" id="KW-1133">Transmembrane helix</keyword>
<dbReference type="Proteomes" id="UP000290815">
    <property type="component" value="Chromosome"/>
</dbReference>
<keyword evidence="1" id="KW-0472">Membrane</keyword>
<organism evidence="2 3">
    <name type="scientific">Mycoplasmopsis glycophila</name>
    <dbReference type="NCBI Taxonomy" id="171285"/>
    <lineage>
        <taxon>Bacteria</taxon>
        <taxon>Bacillati</taxon>
        <taxon>Mycoplasmatota</taxon>
        <taxon>Mycoplasmoidales</taxon>
        <taxon>Metamycoplasmataceae</taxon>
        <taxon>Mycoplasmopsis</taxon>
    </lineage>
</organism>
<evidence type="ECO:0000313" key="2">
    <source>
        <dbReference type="EMBL" id="VEU70139.1"/>
    </source>
</evidence>
<feature type="transmembrane region" description="Helical" evidence="1">
    <location>
        <begin position="12"/>
        <end position="34"/>
    </location>
</feature>
<keyword evidence="1" id="KW-0812">Transmembrane</keyword>
<accession>A0A449AUD9</accession>
<name>A0A449AUD9_9BACT</name>
<dbReference type="RefSeq" id="WP_027333626.1">
    <property type="nucleotide sequence ID" value="NZ_LR215024.1"/>
</dbReference>
<sequence length="74" mass="8303">MKIKSILFKMSLIGSITIPFGSLTAPLLGVTLLFKSIIFPRIGLKITSIFTYNECYLVFIIVINTTLDNLIHLE</sequence>
<reference evidence="2 3" key="1">
    <citation type="submission" date="2019-01" db="EMBL/GenBank/DDBJ databases">
        <authorList>
            <consortium name="Pathogen Informatics"/>
        </authorList>
    </citation>
    <scope>NUCLEOTIDE SEQUENCE [LARGE SCALE GENOMIC DNA]</scope>
    <source>
        <strain evidence="2 3">NCTC10194</strain>
    </source>
</reference>
<proteinExistence type="predicted"/>
<protein>
    <submittedName>
        <fullName evidence="2">Uncharacterized protein</fullName>
    </submittedName>
</protein>